<proteinExistence type="predicted"/>
<gene>
    <name evidence="1" type="ORF">CYNAS_LOCUS20768</name>
</gene>
<dbReference type="AlphaFoldDB" id="A0AA36HDG5"/>
<accession>A0AA36HDG5</accession>
<dbReference type="Proteomes" id="UP001176961">
    <property type="component" value="Unassembled WGS sequence"/>
</dbReference>
<organism evidence="1 2">
    <name type="scientific">Cylicocyclus nassatus</name>
    <name type="common">Nematode worm</name>
    <dbReference type="NCBI Taxonomy" id="53992"/>
    <lineage>
        <taxon>Eukaryota</taxon>
        <taxon>Metazoa</taxon>
        <taxon>Ecdysozoa</taxon>
        <taxon>Nematoda</taxon>
        <taxon>Chromadorea</taxon>
        <taxon>Rhabditida</taxon>
        <taxon>Rhabditina</taxon>
        <taxon>Rhabditomorpha</taxon>
        <taxon>Strongyloidea</taxon>
        <taxon>Strongylidae</taxon>
        <taxon>Cylicocyclus</taxon>
    </lineage>
</organism>
<reference evidence="1" key="1">
    <citation type="submission" date="2023-07" db="EMBL/GenBank/DDBJ databases">
        <authorList>
            <consortium name="CYATHOMIX"/>
        </authorList>
    </citation>
    <scope>NUCLEOTIDE SEQUENCE</scope>
    <source>
        <strain evidence="1">N/A</strain>
    </source>
</reference>
<dbReference type="EMBL" id="CATQJL010000326">
    <property type="protein sequence ID" value="CAJ0608785.1"/>
    <property type="molecule type" value="Genomic_DNA"/>
</dbReference>
<name>A0AA36HDG5_CYLNA</name>
<keyword evidence="2" id="KW-1185">Reference proteome</keyword>
<evidence type="ECO:0000313" key="2">
    <source>
        <dbReference type="Proteomes" id="UP001176961"/>
    </source>
</evidence>
<sequence length="59" mass="6814">MALFRQSLLRMKRRWMLAAANLPKSRRTSVSGYGTLPSKLRLPLAARAPPRFQLDRFTI</sequence>
<evidence type="ECO:0000313" key="1">
    <source>
        <dbReference type="EMBL" id="CAJ0608785.1"/>
    </source>
</evidence>
<comment type="caution">
    <text evidence="1">The sequence shown here is derived from an EMBL/GenBank/DDBJ whole genome shotgun (WGS) entry which is preliminary data.</text>
</comment>
<protein>
    <submittedName>
        <fullName evidence="1">Uncharacterized protein</fullName>
    </submittedName>
</protein>